<evidence type="ECO:0008006" key="3">
    <source>
        <dbReference type="Google" id="ProtNLM"/>
    </source>
</evidence>
<name>A0A2Z4GFK8_9BACT</name>
<dbReference type="SUPFAM" id="SSF48208">
    <property type="entry name" value="Six-hairpin glycosidases"/>
    <property type="match status" value="1"/>
</dbReference>
<keyword evidence="2" id="KW-1185">Reference proteome</keyword>
<dbReference type="OrthoDB" id="49490at2"/>
<dbReference type="KEGG" id="als:DJ013_17955"/>
<dbReference type="InterPro" id="IPR012341">
    <property type="entry name" value="6hp_glycosidase-like_sf"/>
</dbReference>
<evidence type="ECO:0000313" key="2">
    <source>
        <dbReference type="Proteomes" id="UP000249873"/>
    </source>
</evidence>
<dbReference type="RefSeq" id="WP_111373319.1">
    <property type="nucleotide sequence ID" value="NZ_CP029480.1"/>
</dbReference>
<gene>
    <name evidence="1" type="ORF">DJ013_17955</name>
</gene>
<sequence length="384" mass="43593">MKNIQRKSIELIEELCSPLGISASKTNDGNYQAVFARDAIMAGLAGILADNTIIKKGLVNSLLTLKRTQKEQGQIASNVGLDSSGNDRVSYGTLSHKTDSCCFYLIGVGLAAKHGLINLTDWQDSVYKTMGLLDALEYNSRDLVYVPQGGNWADEYPYHGYLLFDQALRLWGLKLMADLFKDDNLKKKSERIEASILSNYAPKENASNVYHKVAFSKALSLPKDYFLTGFSPAGYRFEFDLAANAIASYIIRDEKSKESLHWVSEQEMPVSAFWPIIKPGDEEWPSISKFFLYEFKNAPGHYHNGGIWWIWLGWLRQSYLINGFEKEAEDLKRWAVDFLENQDNFCFDEYLDRDQLKPSGTKFLAYSATGILLLTSDTYFDPFK</sequence>
<protein>
    <recommendedName>
        <fullName evidence="3">Glycoside hydrolase</fullName>
    </recommendedName>
</protein>
<organism evidence="1 2">
    <name type="scientific">Arcticibacterium luteifluviistationis</name>
    <dbReference type="NCBI Taxonomy" id="1784714"/>
    <lineage>
        <taxon>Bacteria</taxon>
        <taxon>Pseudomonadati</taxon>
        <taxon>Bacteroidota</taxon>
        <taxon>Cytophagia</taxon>
        <taxon>Cytophagales</taxon>
        <taxon>Leadbetterellaceae</taxon>
        <taxon>Arcticibacterium</taxon>
    </lineage>
</organism>
<dbReference type="InterPro" id="IPR008928">
    <property type="entry name" value="6-hairpin_glycosidase_sf"/>
</dbReference>
<proteinExistence type="predicted"/>
<dbReference type="Gene3D" id="1.50.10.10">
    <property type="match status" value="1"/>
</dbReference>
<accession>A0A2Z4GFK8</accession>
<dbReference type="EMBL" id="CP029480">
    <property type="protein sequence ID" value="AWV99951.1"/>
    <property type="molecule type" value="Genomic_DNA"/>
</dbReference>
<dbReference type="Proteomes" id="UP000249873">
    <property type="component" value="Chromosome"/>
</dbReference>
<evidence type="ECO:0000313" key="1">
    <source>
        <dbReference type="EMBL" id="AWV99951.1"/>
    </source>
</evidence>
<dbReference type="GO" id="GO:0005975">
    <property type="term" value="P:carbohydrate metabolic process"/>
    <property type="evidence" value="ECO:0007669"/>
    <property type="project" value="InterPro"/>
</dbReference>
<reference evidence="1 2" key="1">
    <citation type="submission" date="2018-05" db="EMBL/GenBank/DDBJ databases">
        <title>Complete genome sequence of Arcticibacterium luteifluviistationis SM1504T, a cytophagaceae bacterium isolated from Arctic surface seawater.</title>
        <authorList>
            <person name="Li Y."/>
            <person name="Qin Q.-L."/>
        </authorList>
    </citation>
    <scope>NUCLEOTIDE SEQUENCE [LARGE SCALE GENOMIC DNA]</scope>
    <source>
        <strain evidence="1 2">SM1504</strain>
    </source>
</reference>
<dbReference type="AlphaFoldDB" id="A0A2Z4GFK8"/>